<feature type="region of interest" description="Disordered" evidence="5">
    <location>
        <begin position="76"/>
        <end position="95"/>
    </location>
</feature>
<feature type="region of interest" description="Disordered" evidence="5">
    <location>
        <begin position="1"/>
        <end position="65"/>
    </location>
</feature>
<keyword evidence="8" id="KW-1185">Reference proteome</keyword>
<feature type="compositionally biased region" description="Low complexity" evidence="5">
    <location>
        <begin position="46"/>
        <end position="65"/>
    </location>
</feature>
<dbReference type="OMA" id="RWYQLCF"/>
<dbReference type="EnsemblPlants" id="OPUNC09G10620.1">
    <property type="protein sequence ID" value="OPUNC09G10620.1"/>
    <property type="gene ID" value="OPUNC09G10620"/>
</dbReference>
<dbReference type="SMART" id="SM00184">
    <property type="entry name" value="RING"/>
    <property type="match status" value="1"/>
</dbReference>
<evidence type="ECO:0000313" key="7">
    <source>
        <dbReference type="EnsemblPlants" id="OPUNC09G10620.1"/>
    </source>
</evidence>
<dbReference type="SUPFAM" id="SSF57850">
    <property type="entry name" value="RING/U-box"/>
    <property type="match status" value="1"/>
</dbReference>
<dbReference type="GO" id="GO:0016567">
    <property type="term" value="P:protein ubiquitination"/>
    <property type="evidence" value="ECO:0007669"/>
    <property type="project" value="TreeGrafter"/>
</dbReference>
<organism evidence="7">
    <name type="scientific">Oryza punctata</name>
    <name type="common">Red rice</name>
    <dbReference type="NCBI Taxonomy" id="4537"/>
    <lineage>
        <taxon>Eukaryota</taxon>
        <taxon>Viridiplantae</taxon>
        <taxon>Streptophyta</taxon>
        <taxon>Embryophyta</taxon>
        <taxon>Tracheophyta</taxon>
        <taxon>Spermatophyta</taxon>
        <taxon>Magnoliopsida</taxon>
        <taxon>Liliopsida</taxon>
        <taxon>Poales</taxon>
        <taxon>Poaceae</taxon>
        <taxon>BOP clade</taxon>
        <taxon>Oryzoideae</taxon>
        <taxon>Oryzeae</taxon>
        <taxon>Oryzinae</taxon>
        <taxon>Oryza</taxon>
    </lineage>
</organism>
<dbReference type="GO" id="GO:0061630">
    <property type="term" value="F:ubiquitin protein ligase activity"/>
    <property type="evidence" value="ECO:0007669"/>
    <property type="project" value="TreeGrafter"/>
</dbReference>
<dbReference type="AlphaFoldDB" id="A0A0E0M1U6"/>
<dbReference type="Proteomes" id="UP000026962">
    <property type="component" value="Chromosome 9"/>
</dbReference>
<dbReference type="PANTHER" id="PTHR15710:SF104">
    <property type="entry name" value="RING-TYPE DOMAIN-CONTAINING PROTEIN"/>
    <property type="match status" value="1"/>
</dbReference>
<feature type="region of interest" description="Disordered" evidence="5">
    <location>
        <begin position="248"/>
        <end position="314"/>
    </location>
</feature>
<name>A0A0E0M1U6_ORYPU</name>
<reference evidence="7" key="1">
    <citation type="submission" date="2015-04" db="UniProtKB">
        <authorList>
            <consortium name="EnsemblPlants"/>
        </authorList>
    </citation>
    <scope>IDENTIFICATION</scope>
</reference>
<evidence type="ECO:0000256" key="5">
    <source>
        <dbReference type="SAM" id="MobiDB-lite"/>
    </source>
</evidence>
<keyword evidence="1" id="KW-0479">Metal-binding</keyword>
<feature type="domain" description="RING-type" evidence="6">
    <location>
        <begin position="197"/>
        <end position="238"/>
    </location>
</feature>
<proteinExistence type="predicted"/>
<dbReference type="STRING" id="4537.A0A0E0M1U6"/>
<dbReference type="PROSITE" id="PS50089">
    <property type="entry name" value="ZF_RING_2"/>
    <property type="match status" value="1"/>
</dbReference>
<dbReference type="InterPro" id="IPR013083">
    <property type="entry name" value="Znf_RING/FYVE/PHD"/>
</dbReference>
<evidence type="ECO:0000313" key="8">
    <source>
        <dbReference type="Proteomes" id="UP000026962"/>
    </source>
</evidence>
<dbReference type="Gramene" id="OPUNC09G10620.1">
    <property type="protein sequence ID" value="OPUNC09G10620.1"/>
    <property type="gene ID" value="OPUNC09G10620"/>
</dbReference>
<reference evidence="7" key="2">
    <citation type="submission" date="2018-05" db="EMBL/GenBank/DDBJ databases">
        <title>OpunRS2 (Oryza punctata Reference Sequence Version 2).</title>
        <authorList>
            <person name="Zhang J."/>
            <person name="Kudrna D."/>
            <person name="Lee S."/>
            <person name="Talag J."/>
            <person name="Welchert J."/>
            <person name="Wing R.A."/>
        </authorList>
    </citation>
    <scope>NUCLEOTIDE SEQUENCE [LARGE SCALE GENOMIC DNA]</scope>
</reference>
<feature type="compositionally biased region" description="Pro residues" evidence="5">
    <location>
        <begin position="11"/>
        <end position="20"/>
    </location>
</feature>
<keyword evidence="2 4" id="KW-0863">Zinc-finger</keyword>
<dbReference type="eggNOG" id="KOG0800">
    <property type="taxonomic scope" value="Eukaryota"/>
</dbReference>
<protein>
    <recommendedName>
        <fullName evidence="6">RING-type domain-containing protein</fullName>
    </recommendedName>
</protein>
<dbReference type="InterPro" id="IPR001841">
    <property type="entry name" value="Znf_RING"/>
</dbReference>
<evidence type="ECO:0000256" key="1">
    <source>
        <dbReference type="ARBA" id="ARBA00022723"/>
    </source>
</evidence>
<feature type="compositionally biased region" description="Basic and acidic residues" evidence="5">
    <location>
        <begin position="305"/>
        <end position="314"/>
    </location>
</feature>
<evidence type="ECO:0000256" key="2">
    <source>
        <dbReference type="ARBA" id="ARBA00022771"/>
    </source>
</evidence>
<dbReference type="Pfam" id="PF13639">
    <property type="entry name" value="zf-RING_2"/>
    <property type="match status" value="1"/>
</dbReference>
<dbReference type="GO" id="GO:0005737">
    <property type="term" value="C:cytoplasm"/>
    <property type="evidence" value="ECO:0007669"/>
    <property type="project" value="TreeGrafter"/>
</dbReference>
<dbReference type="PANTHER" id="PTHR15710">
    <property type="entry name" value="E3 UBIQUITIN-PROTEIN LIGASE PRAJA"/>
    <property type="match status" value="1"/>
</dbReference>
<accession>A0A0E0M1U6</accession>
<dbReference type="HOGENOM" id="CLU_768063_0_0_1"/>
<evidence type="ECO:0000259" key="6">
    <source>
        <dbReference type="PROSITE" id="PS50089"/>
    </source>
</evidence>
<dbReference type="GO" id="GO:0008270">
    <property type="term" value="F:zinc ion binding"/>
    <property type="evidence" value="ECO:0007669"/>
    <property type="project" value="UniProtKB-KW"/>
</dbReference>
<dbReference type="Gene3D" id="3.30.40.10">
    <property type="entry name" value="Zinc/RING finger domain, C3HC4 (zinc finger)"/>
    <property type="match status" value="1"/>
</dbReference>
<keyword evidence="3" id="KW-0862">Zinc</keyword>
<evidence type="ECO:0000256" key="3">
    <source>
        <dbReference type="ARBA" id="ARBA00022833"/>
    </source>
</evidence>
<evidence type="ECO:0000256" key="4">
    <source>
        <dbReference type="PROSITE-ProRule" id="PRU00175"/>
    </source>
</evidence>
<feature type="compositionally biased region" description="Basic and acidic residues" evidence="5">
    <location>
        <begin position="278"/>
        <end position="292"/>
    </location>
</feature>
<sequence length="314" mass="33662">MSTSAAMASRSPPPPPPLPFPNLEIWDHFFGPPPSPPPQTREYDHPSSPSSSATALPHLPLSRVASSSSSSSFVSTELQLPLPPPPPLLRRVPSSSSSWSSSFSTELLLLPPPPPPPFPLSPNSAAWRLDLDSSDYFISTNPDTPPHTGGLLQWPPRLPASSMYTSFVSDHRRGGSSSRESVGALANVTVSDAAAACAVCTDALQLASAASQLPCGHLYHAHCIVQWLSLRNTCPVCRRSVPMLTAASNTEETAPWSPPPRDDPQPTTTSTDHRRRSLPGERRIRRICRSEPGRPLAAEGGVMASERDSGRQRG</sequence>
<dbReference type="FunFam" id="3.30.40.10:FF:000415">
    <property type="entry name" value="E3 ubiquitin-protein ligase RNF181"/>
    <property type="match status" value="1"/>
</dbReference>